<dbReference type="Proteomes" id="UP000054262">
    <property type="component" value="Unassembled WGS sequence"/>
</dbReference>
<organism evidence="2 3">
    <name type="scientific">Methylophilales bacterium HTCC2181</name>
    <dbReference type="NCBI Taxonomy" id="383631"/>
    <lineage>
        <taxon>Bacteria</taxon>
        <taxon>Pseudomonadati</taxon>
        <taxon>Pseudomonadota</taxon>
        <taxon>Betaproteobacteria</taxon>
        <taxon>Nitrosomonadales</taxon>
        <taxon>OM43 clade</taxon>
    </lineage>
</organism>
<reference evidence="2 3" key="1">
    <citation type="submission" date="2006-11" db="EMBL/GenBank/DDBJ databases">
        <authorList>
            <person name="Giovannoni S."/>
            <person name="Vergin K."/>
            <person name="Ferriera S."/>
            <person name="Johnson J."/>
            <person name="Kravitz S."/>
            <person name="Beeson K."/>
            <person name="Sutton G."/>
            <person name="Rogers Y.-H."/>
            <person name="Friedman R."/>
            <person name="Frazier M."/>
            <person name="Venter J.C."/>
        </authorList>
    </citation>
    <scope>NUCLEOTIDE SEQUENCE [LARGE SCALE GENOMIC DNA]</scope>
    <source>
        <strain evidence="2 3">HTCC2181</strain>
    </source>
</reference>
<evidence type="ECO:0000313" key="2">
    <source>
        <dbReference type="EMBL" id="EAV47354.1"/>
    </source>
</evidence>
<dbReference type="OrthoDB" id="8536394at2"/>
<feature type="repeat" description="TPR" evidence="1">
    <location>
        <begin position="56"/>
        <end position="89"/>
    </location>
</feature>
<proteinExistence type="predicted"/>
<comment type="caution">
    <text evidence="2">The sequence shown here is derived from an EMBL/GenBank/DDBJ whole genome shotgun (WGS) entry which is preliminary data.</text>
</comment>
<sequence>MKMLKSIFNLKGRYFSILFLGLLLFSFYEFSRIVEVSEINQKLVKDELIINDNYEFLSLYSSAYQLGEQGEYDNAIEKFTRLLKMFPESRNIDEIYYNIGTLYLKDALTKPLSDDGKVTAENFQKLQSAIIALEKSLAINPDNSMAKFNLSLLLSSIPTEASKIISEQSVQELSNIPIGLP</sequence>
<dbReference type="InterPro" id="IPR011990">
    <property type="entry name" value="TPR-like_helical_dom_sf"/>
</dbReference>
<protein>
    <submittedName>
        <fullName evidence="2">Uncharacterized protein</fullName>
    </submittedName>
</protein>
<keyword evidence="3" id="KW-1185">Reference proteome</keyword>
<dbReference type="InterPro" id="IPR019734">
    <property type="entry name" value="TPR_rpt"/>
</dbReference>
<dbReference type="PROSITE" id="PS50005">
    <property type="entry name" value="TPR"/>
    <property type="match status" value="1"/>
</dbReference>
<evidence type="ECO:0000313" key="3">
    <source>
        <dbReference type="Proteomes" id="UP000054262"/>
    </source>
</evidence>
<dbReference type="AlphaFoldDB" id="A0P744"/>
<accession>A0P744</accession>
<dbReference type="Gene3D" id="1.25.40.10">
    <property type="entry name" value="Tetratricopeptide repeat domain"/>
    <property type="match status" value="1"/>
</dbReference>
<gene>
    <name evidence="2" type="ORF">MB2181_04735</name>
</gene>
<keyword evidence="1" id="KW-0802">TPR repeat</keyword>
<evidence type="ECO:0000256" key="1">
    <source>
        <dbReference type="PROSITE-ProRule" id="PRU00339"/>
    </source>
</evidence>
<name>A0P744_9PROT</name>
<dbReference type="EMBL" id="AAUX01000001">
    <property type="protein sequence ID" value="EAV47354.1"/>
    <property type="molecule type" value="Genomic_DNA"/>
</dbReference>
<dbReference type="SUPFAM" id="SSF48452">
    <property type="entry name" value="TPR-like"/>
    <property type="match status" value="1"/>
</dbReference>